<keyword evidence="4" id="KW-0418">Kinase</keyword>
<dbReference type="PIRSF" id="PIRSF000535">
    <property type="entry name" value="1PFK/6PFK/LacC"/>
    <property type="match status" value="1"/>
</dbReference>
<dbReference type="Gene3D" id="3.40.1190.20">
    <property type="match status" value="1"/>
</dbReference>
<proteinExistence type="inferred from homology"/>
<evidence type="ECO:0000256" key="4">
    <source>
        <dbReference type="ARBA" id="ARBA00022777"/>
    </source>
</evidence>
<sequence>MIVTVTLNAALDVTYEVEALVPHGSHRVTKVIHKRAGGKGVNVSRVLAALGVPTVVTGLAGGATGQLIRDDLRMAGLRDELVPMIGESRRTMTVVSRRDGDATVFNEAGPVADAAAWDGFTARFGPLVRDARVVVLSGSLPLGLPSDAYAELIHTATEAGATTILDSSGPALLDGLSGGPSLAKPNATEILDATGHKDILRAAAALRAQGARSVVASLGPDGLLAVTPAGCWRAVPPQRLTGNPTGAGDACVAALAAGLSVGQPWPDLLRDAVALSAAAVPRPLAGDYDADLYQHFRTTAHVEEHHASHHH</sequence>
<dbReference type="PANTHER" id="PTHR46566:SF5">
    <property type="entry name" value="1-PHOSPHOFRUCTOKINASE"/>
    <property type="match status" value="1"/>
</dbReference>
<evidence type="ECO:0000313" key="8">
    <source>
        <dbReference type="EMBL" id="UQA92054.1"/>
    </source>
</evidence>
<feature type="domain" description="Carbohydrate kinase PfkB" evidence="7">
    <location>
        <begin position="15"/>
        <end position="285"/>
    </location>
</feature>
<organism evidence="8 9">
    <name type="scientific">Streptomyces halobius</name>
    <dbReference type="NCBI Taxonomy" id="2879846"/>
    <lineage>
        <taxon>Bacteria</taxon>
        <taxon>Bacillati</taxon>
        <taxon>Actinomycetota</taxon>
        <taxon>Actinomycetes</taxon>
        <taxon>Kitasatosporales</taxon>
        <taxon>Streptomycetaceae</taxon>
        <taxon>Streptomyces</taxon>
    </lineage>
</organism>
<dbReference type="EMBL" id="CP086322">
    <property type="protein sequence ID" value="UQA92054.1"/>
    <property type="molecule type" value="Genomic_DNA"/>
</dbReference>
<dbReference type="RefSeq" id="WP_248862882.1">
    <property type="nucleotide sequence ID" value="NZ_CP086322.1"/>
</dbReference>
<evidence type="ECO:0000256" key="1">
    <source>
        <dbReference type="ARBA" id="ARBA00010688"/>
    </source>
</evidence>
<keyword evidence="2 6" id="KW-0808">Transferase</keyword>
<evidence type="ECO:0000256" key="5">
    <source>
        <dbReference type="ARBA" id="ARBA00022840"/>
    </source>
</evidence>
<dbReference type="InterPro" id="IPR029056">
    <property type="entry name" value="Ribokinase-like"/>
</dbReference>
<dbReference type="NCBIfam" id="TIGR03168">
    <property type="entry name" value="1-PFK"/>
    <property type="match status" value="1"/>
</dbReference>
<reference evidence="8" key="1">
    <citation type="submission" date="2021-10" db="EMBL/GenBank/DDBJ databases">
        <title>Streptomyces nigrumlapis sp.nov.,an antimicrobial producing actinobacterium isolated from Black Gobi rocks.</title>
        <authorList>
            <person name="Wen Y."/>
            <person name="Zhang W."/>
            <person name="Liu X.G."/>
        </authorList>
    </citation>
    <scope>NUCLEOTIDE SEQUENCE</scope>
    <source>
        <strain evidence="8">ST13-2-2</strain>
    </source>
</reference>
<dbReference type="Pfam" id="PF00294">
    <property type="entry name" value="PfkB"/>
    <property type="match status" value="1"/>
</dbReference>
<evidence type="ECO:0000256" key="6">
    <source>
        <dbReference type="PIRNR" id="PIRNR000535"/>
    </source>
</evidence>
<dbReference type="PANTHER" id="PTHR46566">
    <property type="entry name" value="1-PHOSPHOFRUCTOKINASE-RELATED"/>
    <property type="match status" value="1"/>
</dbReference>
<dbReference type="InterPro" id="IPR011611">
    <property type="entry name" value="PfkB_dom"/>
</dbReference>
<evidence type="ECO:0000313" key="9">
    <source>
        <dbReference type="Proteomes" id="UP000830115"/>
    </source>
</evidence>
<gene>
    <name evidence="8" type="ORF">K9S39_09530</name>
</gene>
<dbReference type="SUPFAM" id="SSF53613">
    <property type="entry name" value="Ribokinase-like"/>
    <property type="match status" value="1"/>
</dbReference>
<accession>A0ABY4M5F1</accession>
<dbReference type="InterPro" id="IPR017583">
    <property type="entry name" value="Tagatose/fructose_Pkinase"/>
</dbReference>
<dbReference type="Proteomes" id="UP000830115">
    <property type="component" value="Chromosome"/>
</dbReference>
<comment type="similarity">
    <text evidence="1">Belongs to the carbohydrate kinase PfkB family.</text>
</comment>
<protein>
    <submittedName>
        <fullName evidence="8">1-phosphofructokinase family hexose kinase</fullName>
    </submittedName>
</protein>
<dbReference type="InterPro" id="IPR002173">
    <property type="entry name" value="Carboh/pur_kinase_PfkB_CS"/>
</dbReference>
<keyword evidence="5" id="KW-0067">ATP-binding</keyword>
<evidence type="ECO:0000256" key="3">
    <source>
        <dbReference type="ARBA" id="ARBA00022741"/>
    </source>
</evidence>
<dbReference type="PROSITE" id="PS00584">
    <property type="entry name" value="PFKB_KINASES_2"/>
    <property type="match status" value="1"/>
</dbReference>
<dbReference type="PROSITE" id="PS00583">
    <property type="entry name" value="PFKB_KINASES_1"/>
    <property type="match status" value="1"/>
</dbReference>
<evidence type="ECO:0000259" key="7">
    <source>
        <dbReference type="Pfam" id="PF00294"/>
    </source>
</evidence>
<name>A0ABY4M5F1_9ACTN</name>
<keyword evidence="9" id="KW-1185">Reference proteome</keyword>
<evidence type="ECO:0000256" key="2">
    <source>
        <dbReference type="ARBA" id="ARBA00022679"/>
    </source>
</evidence>
<dbReference type="CDD" id="cd01164">
    <property type="entry name" value="FruK_PfkB_like"/>
    <property type="match status" value="1"/>
</dbReference>
<keyword evidence="3" id="KW-0547">Nucleotide-binding</keyword>